<name>A0ABS3M1P8_9PROT</name>
<proteinExistence type="predicted"/>
<gene>
    <name evidence="1" type="ORF">J2D73_20075</name>
</gene>
<evidence type="ECO:0000313" key="2">
    <source>
        <dbReference type="Proteomes" id="UP000664771"/>
    </source>
</evidence>
<dbReference type="Proteomes" id="UP000664771">
    <property type="component" value="Unassembled WGS sequence"/>
</dbReference>
<reference evidence="1 2" key="1">
    <citation type="submission" date="2021-03" db="EMBL/GenBank/DDBJ databases">
        <title>The complete genome sequence of Acetobacter sacchari TBRC 11175.</title>
        <authorList>
            <person name="Charoenyingcharoen P."/>
            <person name="Yukphan P."/>
        </authorList>
    </citation>
    <scope>NUCLEOTIDE SEQUENCE [LARGE SCALE GENOMIC DNA]</scope>
    <source>
        <strain evidence="1 2">TBRC 11175</strain>
    </source>
</reference>
<evidence type="ECO:0000313" key="1">
    <source>
        <dbReference type="EMBL" id="MBO1362078.1"/>
    </source>
</evidence>
<organism evidence="1 2">
    <name type="scientific">Acetobacter sacchari</name>
    <dbReference type="NCBI Taxonomy" id="2661687"/>
    <lineage>
        <taxon>Bacteria</taxon>
        <taxon>Pseudomonadati</taxon>
        <taxon>Pseudomonadota</taxon>
        <taxon>Alphaproteobacteria</taxon>
        <taxon>Acetobacterales</taxon>
        <taxon>Acetobacteraceae</taxon>
        <taxon>Acetobacter</taxon>
    </lineage>
</organism>
<sequence>MTDFAYAGDQYAKSDRRKKCEVYINEAEQRGYERAKDEWAKKDEREITQVIEERDQCEQVISDLYQSVMGEPPEWSNHFGYRDAVEDVTDYVHAIRTKSLELANAEQRARAEQAEDAARLDWLEKDFRESKCLVIEGEYKGYQYKTWDYHNPGELDWISVDGTETTGKTLRAAIDAARGVAGRGEVG</sequence>
<dbReference type="EMBL" id="JAFVMF010000048">
    <property type="protein sequence ID" value="MBO1362078.1"/>
    <property type="molecule type" value="Genomic_DNA"/>
</dbReference>
<comment type="caution">
    <text evidence="1">The sequence shown here is derived from an EMBL/GenBank/DDBJ whole genome shotgun (WGS) entry which is preliminary data.</text>
</comment>
<accession>A0ABS3M1P8</accession>
<keyword evidence="2" id="KW-1185">Reference proteome</keyword>
<protein>
    <submittedName>
        <fullName evidence="1">Uncharacterized protein</fullName>
    </submittedName>
</protein>
<dbReference type="RefSeq" id="WP_207884176.1">
    <property type="nucleotide sequence ID" value="NZ_JAFVMF010000048.1"/>
</dbReference>